<protein>
    <submittedName>
        <fullName evidence="1">Uncharacterized protein</fullName>
    </submittedName>
</protein>
<name>A0AAN9PX36_CANGL</name>
<sequence length="83" mass="8815">MLGSSTVRVAPICIPCGYASAMFNLSKRAFGHAKKMSNKFRIKVENMANGGSSVDGNKDGEVGQEQADNQVVASSVFFNVRAS</sequence>
<organism evidence="1 2">
    <name type="scientific">Canavalia gladiata</name>
    <name type="common">Sword bean</name>
    <name type="synonym">Dolichos gladiatus</name>
    <dbReference type="NCBI Taxonomy" id="3824"/>
    <lineage>
        <taxon>Eukaryota</taxon>
        <taxon>Viridiplantae</taxon>
        <taxon>Streptophyta</taxon>
        <taxon>Embryophyta</taxon>
        <taxon>Tracheophyta</taxon>
        <taxon>Spermatophyta</taxon>
        <taxon>Magnoliopsida</taxon>
        <taxon>eudicotyledons</taxon>
        <taxon>Gunneridae</taxon>
        <taxon>Pentapetalae</taxon>
        <taxon>rosids</taxon>
        <taxon>fabids</taxon>
        <taxon>Fabales</taxon>
        <taxon>Fabaceae</taxon>
        <taxon>Papilionoideae</taxon>
        <taxon>50 kb inversion clade</taxon>
        <taxon>NPAAA clade</taxon>
        <taxon>indigoferoid/millettioid clade</taxon>
        <taxon>Phaseoleae</taxon>
        <taxon>Canavalia</taxon>
    </lineage>
</organism>
<dbReference type="AlphaFoldDB" id="A0AAN9PX36"/>
<dbReference type="Proteomes" id="UP001367508">
    <property type="component" value="Unassembled WGS sequence"/>
</dbReference>
<gene>
    <name evidence="1" type="ORF">VNO77_39393</name>
</gene>
<dbReference type="EMBL" id="JAYMYQ010000009">
    <property type="protein sequence ID" value="KAK7314181.1"/>
    <property type="molecule type" value="Genomic_DNA"/>
</dbReference>
<evidence type="ECO:0000313" key="2">
    <source>
        <dbReference type="Proteomes" id="UP001367508"/>
    </source>
</evidence>
<keyword evidence="2" id="KW-1185">Reference proteome</keyword>
<comment type="caution">
    <text evidence="1">The sequence shown here is derived from an EMBL/GenBank/DDBJ whole genome shotgun (WGS) entry which is preliminary data.</text>
</comment>
<evidence type="ECO:0000313" key="1">
    <source>
        <dbReference type="EMBL" id="KAK7314181.1"/>
    </source>
</evidence>
<proteinExistence type="predicted"/>
<accession>A0AAN9PX36</accession>
<reference evidence="1 2" key="1">
    <citation type="submission" date="2024-01" db="EMBL/GenBank/DDBJ databases">
        <title>The genomes of 5 underutilized Papilionoideae crops provide insights into root nodulation and disease resistanc.</title>
        <authorList>
            <person name="Jiang F."/>
        </authorList>
    </citation>
    <scope>NUCLEOTIDE SEQUENCE [LARGE SCALE GENOMIC DNA]</scope>
    <source>
        <strain evidence="1">LVBAO_FW01</strain>
        <tissue evidence="1">Leaves</tissue>
    </source>
</reference>